<dbReference type="EMBL" id="AZRV01000006">
    <property type="protein sequence ID" value="RKO63498.1"/>
    <property type="molecule type" value="Genomic_DNA"/>
</dbReference>
<sequence length="207" mass="22939">MGKRTERSGNLFASFCMDAGRRTGPFQGRSVGNGISFLPPTVPSVGCPFNGKLPAENRGFAFYHGEAANLNRTGRMPVKRSAGRVARFYPPSPCLQEGMFSFGLLSLWMSRTKPYKPAQKTAFRIRRIIRSKSGIRPLTSKKISASKSGDHNDQSQCRFHGGLPSCHRDKRVCIPRKRFLWRTAKGAPSLGFPVPAYAASWTEEEGK</sequence>
<dbReference type="Proteomes" id="UP000286235">
    <property type="component" value="Unassembled WGS sequence"/>
</dbReference>
<name>A0A420VJF1_9BACI</name>
<dbReference type="AlphaFoldDB" id="A0A420VJF1"/>
<accession>A0A420VJF1</accession>
<comment type="caution">
    <text evidence="1">The sequence shown here is derived from an EMBL/GenBank/DDBJ whole genome shotgun (WGS) entry which is preliminary data.</text>
</comment>
<organism evidence="1 2">
    <name type="scientific">Caldibacillus debilis GB1</name>
    <dbReference type="NCBI Taxonomy" id="1339248"/>
    <lineage>
        <taxon>Bacteria</taxon>
        <taxon>Bacillati</taxon>
        <taxon>Bacillota</taxon>
        <taxon>Bacilli</taxon>
        <taxon>Bacillales</taxon>
        <taxon>Bacillaceae</taxon>
        <taxon>Caldibacillus</taxon>
    </lineage>
</organism>
<evidence type="ECO:0000313" key="1">
    <source>
        <dbReference type="EMBL" id="RKO63498.1"/>
    </source>
</evidence>
<protein>
    <submittedName>
        <fullName evidence="1">Uncharacterized protein</fullName>
    </submittedName>
</protein>
<keyword evidence="2" id="KW-1185">Reference proteome</keyword>
<proteinExistence type="predicted"/>
<gene>
    <name evidence="1" type="ORF">Cdeb_02760</name>
</gene>
<reference evidence="1 2" key="1">
    <citation type="submission" date="2013-12" db="EMBL/GenBank/DDBJ databases">
        <title>Genome and proteome characterization of Caldibacillus debilis GB1 derived from a cellulolytic aero-tolerant co-culture.</title>
        <authorList>
            <person name="Wushke S.T."/>
            <person name="Zhang X."/>
            <person name="Fristensky B."/>
            <person name="Wilkins J.A."/>
            <person name="Levin D.B."/>
            <person name="Sparling R."/>
        </authorList>
    </citation>
    <scope>NUCLEOTIDE SEQUENCE [LARGE SCALE GENOMIC DNA]</scope>
    <source>
        <strain evidence="1 2">GB1</strain>
    </source>
</reference>
<evidence type="ECO:0000313" key="2">
    <source>
        <dbReference type="Proteomes" id="UP000286235"/>
    </source>
</evidence>